<proteinExistence type="predicted"/>
<sequence>MRIVVRAMKKCNVCQELHSATIEGCDPRYQALVDSRQNIIHESPDFVVLPSLGPLNDSHVMIVPKAHINNFSVIPDAKLVQVRMIAQALSSYVELRHGKSLVFFESGAGVRSNHSGGCIVHAHIHCVYEHEEFERRLFQEIDFQESGLSWYNGADGDLGYVWYKSGKGKAVLCNNPQLPSQFLRYVYSMSAGDIRFWNWRRHNNIEGVLKVVECYKGFQKYIETSQSIPE</sequence>
<dbReference type="SUPFAM" id="SSF54197">
    <property type="entry name" value="HIT-like"/>
    <property type="match status" value="1"/>
</dbReference>
<feature type="domain" description="HIT" evidence="2">
    <location>
        <begin position="28"/>
        <end position="138"/>
    </location>
</feature>
<dbReference type="Pfam" id="PF04677">
    <property type="entry name" value="CwfJ_C_1"/>
    <property type="match status" value="1"/>
</dbReference>
<dbReference type="InterPro" id="IPR036265">
    <property type="entry name" value="HIT-like_sf"/>
</dbReference>
<evidence type="ECO:0000313" key="3">
    <source>
        <dbReference type="EMBL" id="QJP96581.1"/>
    </source>
</evidence>
<evidence type="ECO:0000259" key="2">
    <source>
        <dbReference type="PROSITE" id="PS51084"/>
    </source>
</evidence>
<evidence type="ECO:0000313" key="4">
    <source>
        <dbReference type="Proteomes" id="UP000501669"/>
    </source>
</evidence>
<dbReference type="EMBL" id="CP027561">
    <property type="protein sequence ID" value="QJP96581.1"/>
    <property type="molecule type" value="Genomic_DNA"/>
</dbReference>
<protein>
    <recommendedName>
        <fullName evidence="2">HIT domain-containing protein</fullName>
    </recommendedName>
</protein>
<dbReference type="PROSITE" id="PS51084">
    <property type="entry name" value="HIT_2"/>
    <property type="match status" value="1"/>
</dbReference>
<organism evidence="3 4">
    <name type="scientific">Pseudomonas fluorescens</name>
    <dbReference type="NCBI Taxonomy" id="294"/>
    <lineage>
        <taxon>Bacteria</taxon>
        <taxon>Pseudomonadati</taxon>
        <taxon>Pseudomonadota</taxon>
        <taxon>Gammaproteobacteria</taxon>
        <taxon>Pseudomonadales</taxon>
        <taxon>Pseudomonadaceae</taxon>
        <taxon>Pseudomonas</taxon>
    </lineage>
</organism>
<dbReference type="Proteomes" id="UP000501669">
    <property type="component" value="Chromosome"/>
</dbReference>
<dbReference type="GO" id="GO:0003824">
    <property type="term" value="F:catalytic activity"/>
    <property type="evidence" value="ECO:0007669"/>
    <property type="project" value="InterPro"/>
</dbReference>
<dbReference type="InterPro" id="IPR011146">
    <property type="entry name" value="HIT-like"/>
</dbReference>
<evidence type="ECO:0000256" key="1">
    <source>
        <dbReference type="PROSITE-ProRule" id="PRU00464"/>
    </source>
</evidence>
<dbReference type="InterPro" id="IPR006768">
    <property type="entry name" value="Cwf19-like_C_dom-1"/>
</dbReference>
<accession>A0A7Z3C6V2</accession>
<dbReference type="RefSeq" id="WP_432760311.1">
    <property type="nucleotide sequence ID" value="NZ_CP027561.1"/>
</dbReference>
<dbReference type="Gene3D" id="3.30.428.10">
    <property type="entry name" value="HIT-like"/>
    <property type="match status" value="1"/>
</dbReference>
<name>A0A7Z3C6V2_PSEFL</name>
<gene>
    <name evidence="3" type="ORF">C6Y56_19135</name>
</gene>
<reference evidence="3 4" key="1">
    <citation type="submission" date="2018-03" db="EMBL/GenBank/DDBJ databases">
        <title>Complete genome sequence of Pseudomonas fluorescens sp. G7.</title>
        <authorList>
            <person name="Gao C.-H."/>
            <person name="Li Z."/>
            <person name="Cai P."/>
        </authorList>
    </citation>
    <scope>NUCLEOTIDE SEQUENCE [LARGE SCALE GENOMIC DNA]</scope>
    <source>
        <strain evidence="3 4">G7</strain>
    </source>
</reference>
<dbReference type="AlphaFoldDB" id="A0A7Z3C6V2"/>
<feature type="short sequence motif" description="Histidine triad motif" evidence="1">
    <location>
        <begin position="121"/>
        <end position="125"/>
    </location>
</feature>